<keyword evidence="1" id="KW-0472">Membrane</keyword>
<keyword evidence="1" id="KW-0812">Transmembrane</keyword>
<organism evidence="2">
    <name type="scientific">uncultured Caudovirales phage</name>
    <dbReference type="NCBI Taxonomy" id="2100421"/>
    <lineage>
        <taxon>Viruses</taxon>
        <taxon>Duplodnaviria</taxon>
        <taxon>Heunggongvirae</taxon>
        <taxon>Uroviricota</taxon>
        <taxon>Caudoviricetes</taxon>
        <taxon>Peduoviridae</taxon>
        <taxon>Maltschvirus</taxon>
        <taxon>Maltschvirus maltsch</taxon>
    </lineage>
</organism>
<reference evidence="2" key="1">
    <citation type="submission" date="2020-04" db="EMBL/GenBank/DDBJ databases">
        <authorList>
            <person name="Chiriac C."/>
            <person name="Salcher M."/>
            <person name="Ghai R."/>
            <person name="Kavagutti S V."/>
        </authorList>
    </citation>
    <scope>NUCLEOTIDE SEQUENCE</scope>
</reference>
<evidence type="ECO:0000256" key="1">
    <source>
        <dbReference type="SAM" id="Phobius"/>
    </source>
</evidence>
<dbReference type="InterPro" id="IPR021497">
    <property type="entry name" value="GTA_holin_3TM"/>
</dbReference>
<dbReference type="EMBL" id="LR796364">
    <property type="protein sequence ID" value="CAB4139117.1"/>
    <property type="molecule type" value="Genomic_DNA"/>
</dbReference>
<gene>
    <name evidence="2" type="ORF">UFOVP348_40</name>
</gene>
<sequence length="139" mass="15712">MNPLLVGGIFDLAGKVFDKLFPNPEEKAKAQLELFKLQQEGAFKELEAELQMSKGQMEINKAEAESPDLFRGGWRPFIGWVCGFGLMYQFLLRPILTFILMVAETKVQALPSLELETLMTLLFGILGLGAYRTIEKIRK</sequence>
<protein>
    <submittedName>
        <fullName evidence="2">Holin of 3TMs, for gene-transfer release</fullName>
    </submittedName>
</protein>
<proteinExistence type="predicted"/>
<evidence type="ECO:0000313" key="2">
    <source>
        <dbReference type="EMBL" id="CAB4139117.1"/>
    </source>
</evidence>
<keyword evidence="1" id="KW-1133">Transmembrane helix</keyword>
<feature type="transmembrane region" description="Helical" evidence="1">
    <location>
        <begin position="77"/>
        <end position="103"/>
    </location>
</feature>
<dbReference type="Pfam" id="PF11351">
    <property type="entry name" value="GTA_holin_3TM"/>
    <property type="match status" value="1"/>
</dbReference>
<name>A0A6J5M1D5_9CAUD</name>
<feature type="transmembrane region" description="Helical" evidence="1">
    <location>
        <begin position="115"/>
        <end position="134"/>
    </location>
</feature>
<accession>A0A6J5M1D5</accession>